<accession>Q2EMU7</accession>
<dbReference type="PANTHER" id="PTHR46401:SF2">
    <property type="entry name" value="GLYCOSYLTRANSFERASE WBBK-RELATED"/>
    <property type="match status" value="1"/>
</dbReference>
<evidence type="ECO:0000256" key="1">
    <source>
        <dbReference type="ARBA" id="ARBA00022679"/>
    </source>
</evidence>
<name>Q2EMU7_METVO</name>
<sequence>MKILMTATNPVTNDPRILKEAKALIEAGHDITIVAWDRECKNPSETTKEGINIIRVPVRASYGNMKEFIKTLPIFYKKAYKIIKKLDFDAIHTHDFDTAFLGYILKKQGIKSKDTNKRIKWVYDVHDLYESFVEKNNPNLSKIISKLDGIFMKNADTLIVTTEYVRDLLSKRMPEVSKKITIVSNSINSPNILLKTDKSEFMVFYGGVLSRTRYILEMMDICEELNIKMTIAGIGVLENEIKKRCEKSNYLKFLGELPHKELLEEMNDYSLNFAIYDPSIQNNMISVPNKLFESMCLGIPIIVIEGSYMANVVTTNNCGLTVQFNEQSVQEHFKIKN</sequence>
<proteinExistence type="predicted"/>
<dbReference type="InterPro" id="IPR001296">
    <property type="entry name" value="Glyco_trans_1"/>
</dbReference>
<dbReference type="BioCyc" id="MetaCyc:MONOMER-19265"/>
<dbReference type="GO" id="GO:0016757">
    <property type="term" value="F:glycosyltransferase activity"/>
    <property type="evidence" value="ECO:0007669"/>
    <property type="project" value="InterPro"/>
</dbReference>
<gene>
    <name evidence="4" type="ORF">MVO0151</name>
</gene>
<protein>
    <submittedName>
        <fullName evidence="4">Glycosyltransferase</fullName>
    </submittedName>
</protein>
<dbReference type="PANTHER" id="PTHR46401">
    <property type="entry name" value="GLYCOSYLTRANSFERASE WBBK-RELATED"/>
    <property type="match status" value="1"/>
</dbReference>
<dbReference type="AlphaFoldDB" id="Q2EMU7"/>
<evidence type="ECO:0000259" key="2">
    <source>
        <dbReference type="Pfam" id="PF00534"/>
    </source>
</evidence>
<dbReference type="SUPFAM" id="SSF53756">
    <property type="entry name" value="UDP-Glycosyltransferase/glycogen phosphorylase"/>
    <property type="match status" value="1"/>
</dbReference>
<feature type="domain" description="Glycosyltransferase subfamily 4-like N-terminal" evidence="3">
    <location>
        <begin position="21"/>
        <end position="188"/>
    </location>
</feature>
<dbReference type="Pfam" id="PF00534">
    <property type="entry name" value="Glycos_transf_1"/>
    <property type="match status" value="1"/>
</dbReference>
<dbReference type="EMBL" id="DQ372941">
    <property type="protein sequence ID" value="ABD17737.1"/>
    <property type="molecule type" value="Genomic_DNA"/>
</dbReference>
<organism evidence="4">
    <name type="scientific">Methanococcus voltae</name>
    <dbReference type="NCBI Taxonomy" id="2188"/>
    <lineage>
        <taxon>Archaea</taxon>
        <taxon>Methanobacteriati</taxon>
        <taxon>Methanobacteriota</taxon>
        <taxon>Methanomada group</taxon>
        <taxon>Methanococci</taxon>
        <taxon>Methanococcales</taxon>
        <taxon>Methanococcaceae</taxon>
        <taxon>Methanococcus</taxon>
    </lineage>
</organism>
<dbReference type="Pfam" id="PF13439">
    <property type="entry name" value="Glyco_transf_4"/>
    <property type="match status" value="1"/>
</dbReference>
<keyword evidence="1 4" id="KW-0808">Transferase</keyword>
<reference evidence="4" key="1">
    <citation type="submission" date="2006-01" db="EMBL/GenBank/DDBJ databases">
        <title>Partial sequence of Methanococcus voltae genome.</title>
        <authorList>
            <person name="Bhattacharyya A."/>
            <person name="Overbeek R."/>
            <person name="Jarrell K."/>
            <person name="Chaban B."/>
            <person name="Whitman W."/>
        </authorList>
    </citation>
    <scope>NUCLEOTIDE SEQUENCE</scope>
    <source>
        <strain evidence="4">PS</strain>
    </source>
</reference>
<evidence type="ECO:0000259" key="3">
    <source>
        <dbReference type="Pfam" id="PF13439"/>
    </source>
</evidence>
<dbReference type="Gene3D" id="3.40.50.2000">
    <property type="entry name" value="Glycogen Phosphorylase B"/>
    <property type="match status" value="2"/>
</dbReference>
<feature type="domain" description="Glycosyl transferase family 1" evidence="2">
    <location>
        <begin position="197"/>
        <end position="326"/>
    </location>
</feature>
<dbReference type="InterPro" id="IPR028098">
    <property type="entry name" value="Glyco_trans_4-like_N"/>
</dbReference>
<evidence type="ECO:0000313" key="4">
    <source>
        <dbReference type="EMBL" id="ABD17737.1"/>
    </source>
</evidence>